<dbReference type="InterPro" id="IPR036397">
    <property type="entry name" value="RNaseH_sf"/>
</dbReference>
<reference evidence="1 2" key="1">
    <citation type="journal article" date="2019" name="Sci. Rep.">
        <title>Orb-weaving spider Araneus ventricosus genome elucidates the spidroin gene catalogue.</title>
        <authorList>
            <person name="Kono N."/>
            <person name="Nakamura H."/>
            <person name="Ohtoshi R."/>
            <person name="Moran D.A.P."/>
            <person name="Shinohara A."/>
            <person name="Yoshida Y."/>
            <person name="Fujiwara M."/>
            <person name="Mori M."/>
            <person name="Tomita M."/>
            <person name="Arakawa K."/>
        </authorList>
    </citation>
    <scope>NUCLEOTIDE SEQUENCE [LARGE SCALE GENOMIC DNA]</scope>
</reference>
<sequence length="116" mass="13466">MRNRSGYKTFTEIFTDERVISRSFSNPWPSRSSDLTQCDFWLCGHLKNLVYRADVPTLDDLKNSITLHVRSITTDQLRSSVKHTVHRLETLQASDGGHIEHLSLHRPEHDQQLLLL</sequence>
<dbReference type="OrthoDB" id="6436543at2759"/>
<evidence type="ECO:0000313" key="1">
    <source>
        <dbReference type="EMBL" id="GBM37664.1"/>
    </source>
</evidence>
<accession>A0A4Y2FDN9</accession>
<organism evidence="1 2">
    <name type="scientific">Araneus ventricosus</name>
    <name type="common">Orbweaver spider</name>
    <name type="synonym">Epeira ventricosa</name>
    <dbReference type="NCBI Taxonomy" id="182803"/>
    <lineage>
        <taxon>Eukaryota</taxon>
        <taxon>Metazoa</taxon>
        <taxon>Ecdysozoa</taxon>
        <taxon>Arthropoda</taxon>
        <taxon>Chelicerata</taxon>
        <taxon>Arachnida</taxon>
        <taxon>Araneae</taxon>
        <taxon>Araneomorphae</taxon>
        <taxon>Entelegynae</taxon>
        <taxon>Araneoidea</taxon>
        <taxon>Araneidae</taxon>
        <taxon>Araneus</taxon>
    </lineage>
</organism>
<dbReference type="Gene3D" id="3.30.420.10">
    <property type="entry name" value="Ribonuclease H-like superfamily/Ribonuclease H"/>
    <property type="match status" value="1"/>
</dbReference>
<gene>
    <name evidence="1" type="ORF">AVEN_9954_1</name>
</gene>
<dbReference type="Proteomes" id="UP000499080">
    <property type="component" value="Unassembled WGS sequence"/>
</dbReference>
<dbReference type="PANTHER" id="PTHR47326:SF1">
    <property type="entry name" value="HTH PSQ-TYPE DOMAIN-CONTAINING PROTEIN"/>
    <property type="match status" value="1"/>
</dbReference>
<keyword evidence="2" id="KW-1185">Reference proteome</keyword>
<dbReference type="AlphaFoldDB" id="A0A4Y2FDN9"/>
<proteinExistence type="predicted"/>
<name>A0A4Y2FDN9_ARAVE</name>
<evidence type="ECO:0000313" key="2">
    <source>
        <dbReference type="Proteomes" id="UP000499080"/>
    </source>
</evidence>
<dbReference type="GO" id="GO:0003676">
    <property type="term" value="F:nucleic acid binding"/>
    <property type="evidence" value="ECO:0007669"/>
    <property type="project" value="InterPro"/>
</dbReference>
<dbReference type="EMBL" id="BGPR01000847">
    <property type="protein sequence ID" value="GBM37664.1"/>
    <property type="molecule type" value="Genomic_DNA"/>
</dbReference>
<comment type="caution">
    <text evidence="1">The sequence shown here is derived from an EMBL/GenBank/DDBJ whole genome shotgun (WGS) entry which is preliminary data.</text>
</comment>
<dbReference type="PANTHER" id="PTHR47326">
    <property type="entry name" value="TRANSPOSABLE ELEMENT TC3 TRANSPOSASE-LIKE PROTEIN"/>
    <property type="match status" value="1"/>
</dbReference>
<protein>
    <submittedName>
        <fullName evidence="1">Uncharacterized protein</fullName>
    </submittedName>
</protein>